<dbReference type="AlphaFoldDB" id="A0A2N6NQ55"/>
<evidence type="ECO:0000256" key="1">
    <source>
        <dbReference type="SAM" id="MobiDB-lite"/>
    </source>
</evidence>
<dbReference type="Proteomes" id="UP000235728">
    <property type="component" value="Unassembled WGS sequence"/>
</dbReference>
<accession>A0A2N6NQ55</accession>
<dbReference type="EMBL" id="MRVG01000004">
    <property type="protein sequence ID" value="PMB69405.1"/>
    <property type="molecule type" value="Genomic_DNA"/>
</dbReference>
<evidence type="ECO:0000313" key="2">
    <source>
        <dbReference type="EMBL" id="PMB69405.1"/>
    </source>
</evidence>
<proteinExistence type="predicted"/>
<name>A0A2N6NQ55_BEABA</name>
<organism evidence="2 3">
    <name type="scientific">Beauveria bassiana</name>
    <name type="common">White muscardine disease fungus</name>
    <name type="synonym">Tritirachium shiotae</name>
    <dbReference type="NCBI Taxonomy" id="176275"/>
    <lineage>
        <taxon>Eukaryota</taxon>
        <taxon>Fungi</taxon>
        <taxon>Dikarya</taxon>
        <taxon>Ascomycota</taxon>
        <taxon>Pezizomycotina</taxon>
        <taxon>Sordariomycetes</taxon>
        <taxon>Hypocreomycetidae</taxon>
        <taxon>Hypocreales</taxon>
        <taxon>Cordycipitaceae</taxon>
        <taxon>Beauveria</taxon>
    </lineage>
</organism>
<protein>
    <submittedName>
        <fullName evidence="2">Uncharacterized protein</fullName>
    </submittedName>
</protein>
<evidence type="ECO:0000313" key="3">
    <source>
        <dbReference type="Proteomes" id="UP000235728"/>
    </source>
</evidence>
<gene>
    <name evidence="2" type="ORF">BM221_004045</name>
</gene>
<reference evidence="2 3" key="1">
    <citation type="journal article" date="2016" name="Appl. Microbiol. Biotechnol.">
        <title>Characterization of T-DNA insertion mutants with decreased virulence in the entomopathogenic fungus Beauveria bassiana JEF-007.</title>
        <authorList>
            <person name="Kim S."/>
            <person name="Lee S.J."/>
            <person name="Nai Y.S."/>
            <person name="Yu J.S."/>
            <person name="Lee M.R."/>
            <person name="Yang Y.T."/>
            <person name="Kim J.S."/>
        </authorList>
    </citation>
    <scope>NUCLEOTIDE SEQUENCE [LARGE SCALE GENOMIC DNA]</scope>
    <source>
        <strain evidence="2 3">JEF-007</strain>
    </source>
</reference>
<feature type="region of interest" description="Disordered" evidence="1">
    <location>
        <begin position="23"/>
        <end position="45"/>
    </location>
</feature>
<sequence length="155" mass="16460">MAGHFAHCTDVAFNKPAEALPTACARKSPEPDASTGPEPHRTHNNDGKLVHTIARPQPTSQAVESKLHVAVHVTLQNLCAALHVSHVTKEPATSAGVQFRFWALGTCSSSPHCGKDMGRRGRLAAPYTVNQTLATKNGTSKLYSGRNPSISASQT</sequence>
<comment type="caution">
    <text evidence="2">The sequence shown here is derived from an EMBL/GenBank/DDBJ whole genome shotgun (WGS) entry which is preliminary data.</text>
</comment>